<dbReference type="GeneID" id="65281908"/>
<sequence length="86" mass="9791">MIFSDRLRQDKHYVSLYIMLPLIAQGTRNPAHPPKKANAENSHWPCYDAVRYRAPRRVEVVQPLAAISGNILHLILADGFDQKAIL</sequence>
<organism evidence="1 2">
    <name type="scientific">Acidithiobacillus ferrooxidans</name>
    <name type="common">Thiobacillus ferrooxidans</name>
    <dbReference type="NCBI Taxonomy" id="920"/>
    <lineage>
        <taxon>Bacteria</taxon>
        <taxon>Pseudomonadati</taxon>
        <taxon>Pseudomonadota</taxon>
        <taxon>Acidithiobacillia</taxon>
        <taxon>Acidithiobacillales</taxon>
        <taxon>Acidithiobacillaceae</taxon>
        <taxon>Acidithiobacillus</taxon>
    </lineage>
</organism>
<gene>
    <name evidence="1" type="ORF">DN052_10755</name>
</gene>
<accession>A0A2W1K371</accession>
<dbReference type="AlphaFoldDB" id="A0A2W1K371"/>
<evidence type="ECO:0000313" key="2">
    <source>
        <dbReference type="Proteomes" id="UP000248886"/>
    </source>
</evidence>
<reference evidence="1 2" key="1">
    <citation type="submission" date="2018-06" db="EMBL/GenBank/DDBJ databases">
        <title>Draft sequence of Acidithiobacillus ferrooxidans CCM 4253.</title>
        <authorList>
            <person name="Moya-Beltran A."/>
            <person name="Castro M."/>
            <person name="Covarrubias P.C."/>
            <person name="Issotta F."/>
            <person name="Janiczek O."/>
            <person name="Mandl M."/>
            <person name="Kucera J."/>
            <person name="Quatrini R."/>
        </authorList>
    </citation>
    <scope>NUCLEOTIDE SEQUENCE [LARGE SCALE GENOMIC DNA]</scope>
    <source>
        <strain evidence="1 2">CCM 4253</strain>
    </source>
</reference>
<dbReference type="RefSeq" id="WP_012607558.1">
    <property type="nucleotide sequence ID" value="NZ_AP025160.1"/>
</dbReference>
<protein>
    <submittedName>
        <fullName evidence="1">Uncharacterized protein</fullName>
    </submittedName>
</protein>
<evidence type="ECO:0000313" key="1">
    <source>
        <dbReference type="EMBL" id="PZD80890.1"/>
    </source>
</evidence>
<dbReference type="EMBL" id="QKQP01000005">
    <property type="protein sequence ID" value="PZD80890.1"/>
    <property type="molecule type" value="Genomic_DNA"/>
</dbReference>
<dbReference type="Proteomes" id="UP000248886">
    <property type="component" value="Unassembled WGS sequence"/>
</dbReference>
<comment type="caution">
    <text evidence="1">The sequence shown here is derived from an EMBL/GenBank/DDBJ whole genome shotgun (WGS) entry which is preliminary data.</text>
</comment>
<proteinExistence type="predicted"/>
<name>A0A2W1K371_ACIFR</name>